<evidence type="ECO:0000259" key="7">
    <source>
        <dbReference type="PROSITE" id="PS50887"/>
    </source>
</evidence>
<evidence type="ECO:0000259" key="5">
    <source>
        <dbReference type="PROSITE" id="PS50113"/>
    </source>
</evidence>
<feature type="region of interest" description="Disordered" evidence="3">
    <location>
        <begin position="875"/>
        <end position="903"/>
    </location>
</feature>
<dbReference type="Gene3D" id="2.10.70.100">
    <property type="match status" value="1"/>
</dbReference>
<gene>
    <name evidence="8" type="ORF">SAMN06265338_102210</name>
</gene>
<feature type="domain" description="PAS" evidence="4">
    <location>
        <begin position="62"/>
        <end position="125"/>
    </location>
</feature>
<organism evidence="8 9">
    <name type="scientific">Rhodoblastus acidophilus</name>
    <name type="common">Rhodopseudomonas acidophila</name>
    <dbReference type="NCBI Taxonomy" id="1074"/>
    <lineage>
        <taxon>Bacteria</taxon>
        <taxon>Pseudomonadati</taxon>
        <taxon>Pseudomonadota</taxon>
        <taxon>Alphaproteobacteria</taxon>
        <taxon>Hyphomicrobiales</taxon>
        <taxon>Rhodoblastaceae</taxon>
        <taxon>Rhodoblastus</taxon>
    </lineage>
</organism>
<dbReference type="InterPro" id="IPR035919">
    <property type="entry name" value="EAL_sf"/>
</dbReference>
<dbReference type="InterPro" id="IPR000160">
    <property type="entry name" value="GGDEF_dom"/>
</dbReference>
<keyword evidence="9" id="KW-1185">Reference proteome</keyword>
<accession>A0A212R093</accession>
<dbReference type="RefSeq" id="WP_088519742.1">
    <property type="nucleotide sequence ID" value="NZ_FYDG01000002.1"/>
</dbReference>
<dbReference type="InterPro" id="IPR001633">
    <property type="entry name" value="EAL_dom"/>
</dbReference>
<evidence type="ECO:0000313" key="9">
    <source>
        <dbReference type="Proteomes" id="UP000198418"/>
    </source>
</evidence>
<dbReference type="SUPFAM" id="SSF141868">
    <property type="entry name" value="EAL domain-like"/>
    <property type="match status" value="1"/>
</dbReference>
<dbReference type="Gene3D" id="3.30.450.20">
    <property type="entry name" value="PAS domain"/>
    <property type="match status" value="3"/>
</dbReference>
<dbReference type="InterPro" id="IPR001610">
    <property type="entry name" value="PAC"/>
</dbReference>
<dbReference type="Gene3D" id="3.30.70.270">
    <property type="match status" value="1"/>
</dbReference>
<dbReference type="PANTHER" id="PTHR44757:SF2">
    <property type="entry name" value="BIOFILM ARCHITECTURE MAINTENANCE PROTEIN MBAA"/>
    <property type="match status" value="1"/>
</dbReference>
<feature type="domain" description="GGDEF" evidence="7">
    <location>
        <begin position="478"/>
        <end position="611"/>
    </location>
</feature>
<dbReference type="AlphaFoldDB" id="A0A212R093"/>
<dbReference type="SMART" id="SM00052">
    <property type="entry name" value="EAL"/>
    <property type="match status" value="1"/>
</dbReference>
<feature type="domain" description="EAL" evidence="6">
    <location>
        <begin position="620"/>
        <end position="874"/>
    </location>
</feature>
<dbReference type="PROSITE" id="PS50113">
    <property type="entry name" value="PAC"/>
    <property type="match status" value="2"/>
</dbReference>
<keyword evidence="2" id="KW-0175">Coiled coil</keyword>
<dbReference type="InterPro" id="IPR013767">
    <property type="entry name" value="PAS_fold"/>
</dbReference>
<evidence type="ECO:0000256" key="3">
    <source>
        <dbReference type="SAM" id="MobiDB-lite"/>
    </source>
</evidence>
<dbReference type="Pfam" id="PF00563">
    <property type="entry name" value="EAL"/>
    <property type="match status" value="1"/>
</dbReference>
<dbReference type="OrthoDB" id="9814202at2"/>
<protein>
    <submittedName>
        <fullName evidence="8">PAS domain S-box-containing protein/diguanylate cyclase (GGDEF) domain-containing protein</fullName>
    </submittedName>
</protein>
<dbReference type="Pfam" id="PF00990">
    <property type="entry name" value="GGDEF"/>
    <property type="match status" value="1"/>
</dbReference>
<evidence type="ECO:0000313" key="8">
    <source>
        <dbReference type="EMBL" id="SNB65403.1"/>
    </source>
</evidence>
<dbReference type="Pfam" id="PF00989">
    <property type="entry name" value="PAS"/>
    <property type="match status" value="1"/>
</dbReference>
<feature type="domain" description="PAS" evidence="4">
    <location>
        <begin position="321"/>
        <end position="367"/>
    </location>
</feature>
<dbReference type="NCBIfam" id="TIGR00229">
    <property type="entry name" value="sensory_box"/>
    <property type="match status" value="3"/>
</dbReference>
<evidence type="ECO:0000259" key="6">
    <source>
        <dbReference type="PROSITE" id="PS50883"/>
    </source>
</evidence>
<dbReference type="NCBIfam" id="TIGR00254">
    <property type="entry name" value="GGDEF"/>
    <property type="match status" value="1"/>
</dbReference>
<proteinExistence type="predicted"/>
<reference evidence="9" key="1">
    <citation type="submission" date="2017-06" db="EMBL/GenBank/DDBJ databases">
        <authorList>
            <person name="Varghese N."/>
            <person name="Submissions S."/>
        </authorList>
    </citation>
    <scope>NUCLEOTIDE SEQUENCE [LARGE SCALE GENOMIC DNA]</scope>
    <source>
        <strain evidence="9">DSM 137</strain>
    </source>
</reference>
<sequence>MADPALHEELERLRVEVEALRLANAAIQDQMSAGAAGADALLRAVERQAEDLRAANLRQSGQAAFTRRVMDTSGALMIVLDAEGRILQVNRRFHDELAAAEGEVAGRALDDWLPPDERAALERRLIKPPWTVYSHLFELMRVAGAYEAEHHLLGADGAYRDYWIEASPQTDPQGKEEGAVVCATDITALNLQRDALEVRERHLREAQRIAQIGRWELDLATNRILDWSDELRKTCELSHPLASGRDFVALAHPDDRDELVRAFRAAVKARAPFAHACRLRFGDGRIKWIDLRGVMHAHAGRVLRVSGTMQDITARRQADEEISLAARVFDNSLNGVVITDAKTRILRINRAFTRILGYQHEELVGKTTAVLKSDRHDATFYRALWRELKNAGEWQGEIWDRRKDGGVTPLWQSISAVRDSRGDVINYIGVFYDLSDQKRAAAHIHHLAYYDALTDLPNRQSFNDSCEQALKLARRDRTNLAVLFLDLDRFKYVNDTLGHPVGDELLRGVARRIKRALRQSDIIARLGGDEFIVLAQGVAHPDAAARIAEKIIHTLAKPFSIDGHRLEIRVSVGISCFPHDGADAATLIKNADLALYKAKEEGRDQFRFFEASLMAKAREKLFLEAELRAALERGELFLHYQPQFSLADGRLVGSEALARWRHAERGMIPPDKFIAIAEECGLIVPLGEWALRAACRQGEEWRRAGLGPHRIAVNMSGLQLERADFVATVARILAETGLPPDWLELEVTETYVMRQPEKSARALEGLRALGIALSIDDFGAGQSSLAYLKRLPVQSLKIDRSFITDLPFGENEAAITRAIIALGHSLHLKVLAEGVETPAQADFLRGLGCDQAQGYFYSRPVDVENMQKILRHMDAAPGAGSDQTEPSRGNDDRRRAPRSSAPC</sequence>
<dbReference type="InterPro" id="IPR029787">
    <property type="entry name" value="Nucleotide_cyclase"/>
</dbReference>
<dbReference type="GO" id="GO:0006355">
    <property type="term" value="P:regulation of DNA-templated transcription"/>
    <property type="evidence" value="ECO:0007669"/>
    <property type="project" value="InterPro"/>
</dbReference>
<dbReference type="InterPro" id="IPR013655">
    <property type="entry name" value="PAS_fold_3"/>
</dbReference>
<name>A0A212R093_RHOAC</name>
<feature type="domain" description="PAC" evidence="5">
    <location>
        <begin position="273"/>
        <end position="324"/>
    </location>
</feature>
<comment type="catalytic activity">
    <reaction evidence="1">
        <text>3',3'-c-di-GMP + H2O = 5'-phosphoguanylyl(3'-&gt;5')guanosine + H(+)</text>
        <dbReference type="Rhea" id="RHEA:24902"/>
        <dbReference type="ChEBI" id="CHEBI:15377"/>
        <dbReference type="ChEBI" id="CHEBI:15378"/>
        <dbReference type="ChEBI" id="CHEBI:58754"/>
        <dbReference type="ChEBI" id="CHEBI:58805"/>
        <dbReference type="EC" id="3.1.4.52"/>
    </reaction>
    <physiologicalReaction direction="left-to-right" evidence="1">
        <dbReference type="Rhea" id="RHEA:24903"/>
    </physiologicalReaction>
</comment>
<dbReference type="InterPro" id="IPR000700">
    <property type="entry name" value="PAS-assoc_C"/>
</dbReference>
<dbReference type="Gene3D" id="3.20.20.450">
    <property type="entry name" value="EAL domain"/>
    <property type="match status" value="1"/>
</dbReference>
<dbReference type="SMART" id="SM00091">
    <property type="entry name" value="PAS"/>
    <property type="match status" value="3"/>
</dbReference>
<dbReference type="InterPro" id="IPR000014">
    <property type="entry name" value="PAS"/>
</dbReference>
<evidence type="ECO:0000256" key="1">
    <source>
        <dbReference type="ARBA" id="ARBA00051114"/>
    </source>
</evidence>
<dbReference type="SMART" id="SM00267">
    <property type="entry name" value="GGDEF"/>
    <property type="match status" value="1"/>
</dbReference>
<dbReference type="Pfam" id="PF08447">
    <property type="entry name" value="PAS_3"/>
    <property type="match status" value="1"/>
</dbReference>
<evidence type="ECO:0000259" key="4">
    <source>
        <dbReference type="PROSITE" id="PS50112"/>
    </source>
</evidence>
<dbReference type="PROSITE" id="PS50883">
    <property type="entry name" value="EAL"/>
    <property type="match status" value="1"/>
</dbReference>
<dbReference type="InterPro" id="IPR043128">
    <property type="entry name" value="Rev_trsase/Diguanyl_cyclase"/>
</dbReference>
<dbReference type="InterPro" id="IPR035965">
    <property type="entry name" value="PAS-like_dom_sf"/>
</dbReference>
<dbReference type="GO" id="GO:0071111">
    <property type="term" value="F:cyclic-guanylate-specific phosphodiesterase activity"/>
    <property type="evidence" value="ECO:0007669"/>
    <property type="project" value="UniProtKB-EC"/>
</dbReference>
<dbReference type="FunFam" id="3.20.20.450:FF:000001">
    <property type="entry name" value="Cyclic di-GMP phosphodiesterase yahA"/>
    <property type="match status" value="1"/>
</dbReference>
<dbReference type="GO" id="GO:0071732">
    <property type="term" value="P:cellular response to nitric oxide"/>
    <property type="evidence" value="ECO:0007669"/>
    <property type="project" value="UniProtKB-ARBA"/>
</dbReference>
<dbReference type="CDD" id="cd01948">
    <property type="entry name" value="EAL"/>
    <property type="match status" value="1"/>
</dbReference>
<dbReference type="CDD" id="cd00130">
    <property type="entry name" value="PAS"/>
    <property type="match status" value="3"/>
</dbReference>
<dbReference type="InterPro" id="IPR052155">
    <property type="entry name" value="Biofilm_reg_signaling"/>
</dbReference>
<feature type="domain" description="PAC" evidence="5">
    <location>
        <begin position="394"/>
        <end position="446"/>
    </location>
</feature>
<dbReference type="SMART" id="SM00086">
    <property type="entry name" value="PAC"/>
    <property type="match status" value="3"/>
</dbReference>
<dbReference type="EMBL" id="FYDG01000002">
    <property type="protein sequence ID" value="SNB65403.1"/>
    <property type="molecule type" value="Genomic_DNA"/>
</dbReference>
<dbReference type="CDD" id="cd01949">
    <property type="entry name" value="GGDEF"/>
    <property type="match status" value="1"/>
</dbReference>
<evidence type="ECO:0000256" key="2">
    <source>
        <dbReference type="SAM" id="Coils"/>
    </source>
</evidence>
<dbReference type="Pfam" id="PF13426">
    <property type="entry name" value="PAS_9"/>
    <property type="match status" value="1"/>
</dbReference>
<dbReference type="FunFam" id="3.30.70.270:FF:000001">
    <property type="entry name" value="Diguanylate cyclase domain protein"/>
    <property type="match status" value="1"/>
</dbReference>
<dbReference type="PANTHER" id="PTHR44757">
    <property type="entry name" value="DIGUANYLATE CYCLASE DGCP"/>
    <property type="match status" value="1"/>
</dbReference>
<dbReference type="SUPFAM" id="SSF55073">
    <property type="entry name" value="Nucleotide cyclase"/>
    <property type="match status" value="1"/>
</dbReference>
<dbReference type="PROSITE" id="PS50887">
    <property type="entry name" value="GGDEF"/>
    <property type="match status" value="1"/>
</dbReference>
<dbReference type="SUPFAM" id="SSF55785">
    <property type="entry name" value="PYP-like sensor domain (PAS domain)"/>
    <property type="match status" value="3"/>
</dbReference>
<dbReference type="PROSITE" id="PS50112">
    <property type="entry name" value="PAS"/>
    <property type="match status" value="2"/>
</dbReference>
<dbReference type="Proteomes" id="UP000198418">
    <property type="component" value="Unassembled WGS sequence"/>
</dbReference>
<feature type="coiled-coil region" evidence="2">
    <location>
        <begin position="10"/>
        <end position="55"/>
    </location>
</feature>